<reference evidence="1" key="1">
    <citation type="submission" date="2022-07" db="EMBL/GenBank/DDBJ databases">
        <title>Genome Sequence of Agrocybe chaxingu.</title>
        <authorList>
            <person name="Buettner E."/>
        </authorList>
    </citation>
    <scope>NUCLEOTIDE SEQUENCE</scope>
    <source>
        <strain evidence="1">MP-N11</strain>
    </source>
</reference>
<keyword evidence="2" id="KW-1185">Reference proteome</keyword>
<dbReference type="EMBL" id="JANKHO010000485">
    <property type="protein sequence ID" value="KAJ3509333.1"/>
    <property type="molecule type" value="Genomic_DNA"/>
</dbReference>
<dbReference type="Proteomes" id="UP001148786">
    <property type="component" value="Unassembled WGS sequence"/>
</dbReference>
<sequence length="69" mass="7104">MGFGSISYLPESFARYALLGDDKFGNVPDALGWAGADQIDAMARISGNLAMTADPGLGLDANGDPVEAK</sequence>
<accession>A0A9W8MXD0</accession>
<dbReference type="OrthoDB" id="3250044at2759"/>
<evidence type="ECO:0000313" key="1">
    <source>
        <dbReference type="EMBL" id="KAJ3509333.1"/>
    </source>
</evidence>
<protein>
    <submittedName>
        <fullName evidence="1">Uncharacterized protein</fullName>
    </submittedName>
</protein>
<name>A0A9W8MXD0_9AGAR</name>
<proteinExistence type="predicted"/>
<gene>
    <name evidence="1" type="ORF">NLJ89_g5276</name>
</gene>
<comment type="caution">
    <text evidence="1">The sequence shown here is derived from an EMBL/GenBank/DDBJ whole genome shotgun (WGS) entry which is preliminary data.</text>
</comment>
<evidence type="ECO:0000313" key="2">
    <source>
        <dbReference type="Proteomes" id="UP001148786"/>
    </source>
</evidence>
<organism evidence="1 2">
    <name type="scientific">Agrocybe chaxingu</name>
    <dbReference type="NCBI Taxonomy" id="84603"/>
    <lineage>
        <taxon>Eukaryota</taxon>
        <taxon>Fungi</taxon>
        <taxon>Dikarya</taxon>
        <taxon>Basidiomycota</taxon>
        <taxon>Agaricomycotina</taxon>
        <taxon>Agaricomycetes</taxon>
        <taxon>Agaricomycetidae</taxon>
        <taxon>Agaricales</taxon>
        <taxon>Agaricineae</taxon>
        <taxon>Strophariaceae</taxon>
        <taxon>Agrocybe</taxon>
    </lineage>
</organism>
<dbReference type="AlphaFoldDB" id="A0A9W8MXD0"/>